<dbReference type="CDD" id="cd11286">
    <property type="entry name" value="ADF_cofilin_like"/>
    <property type="match status" value="1"/>
</dbReference>
<evidence type="ECO:0000256" key="1">
    <source>
        <dbReference type="ARBA" id="ARBA00004109"/>
    </source>
</evidence>
<organism evidence="9 10">
    <name type="scientific">Penicillium subrubescens</name>
    <dbReference type="NCBI Taxonomy" id="1316194"/>
    <lineage>
        <taxon>Eukaryota</taxon>
        <taxon>Fungi</taxon>
        <taxon>Dikarya</taxon>
        <taxon>Ascomycota</taxon>
        <taxon>Pezizomycotina</taxon>
        <taxon>Eurotiomycetes</taxon>
        <taxon>Eurotiomycetidae</taxon>
        <taxon>Eurotiales</taxon>
        <taxon>Aspergillaceae</taxon>
        <taxon>Penicillium</taxon>
    </lineage>
</organism>
<dbReference type="InterPro" id="IPR040079">
    <property type="entry name" value="Glutathione_S-Trfase"/>
</dbReference>
<accession>A0A1Q5UJL0</accession>
<dbReference type="GO" id="GO:0003779">
    <property type="term" value="F:actin binding"/>
    <property type="evidence" value="ECO:0007669"/>
    <property type="project" value="UniProtKB-KW"/>
</dbReference>
<dbReference type="AlphaFoldDB" id="A0A1Q5UJL0"/>
<evidence type="ECO:0000256" key="3">
    <source>
        <dbReference type="ARBA" id="ARBA00015630"/>
    </source>
</evidence>
<dbReference type="PROSITE" id="PS50405">
    <property type="entry name" value="GST_CTER"/>
    <property type="match status" value="1"/>
</dbReference>
<dbReference type="Gene3D" id="3.40.30.10">
    <property type="entry name" value="Glutaredoxin"/>
    <property type="match status" value="1"/>
</dbReference>
<evidence type="ECO:0000256" key="4">
    <source>
        <dbReference type="ARBA" id="ARBA00023203"/>
    </source>
</evidence>
<evidence type="ECO:0000259" key="6">
    <source>
        <dbReference type="PROSITE" id="PS50404"/>
    </source>
</evidence>
<sequence>MASPKITLYTNRGCPWAHRAHIALKELGLQYEEVTIDLSVPREPWYLEVNPRGLVPSLSYDGNIITESGIVAQFLADAHPSHLLPASGPADNALYRARLAFFVDAFFSKVAPHFFASIRSASEADRDAAAEALVAGVVKEVEPLLADTEGKGPFFGGSDKLTLAEVLSGSFLLRILGFSKPEHGLVSAKLPALLEQQAPRFKRWAEATIAHESVNFIWEEKAVADKMRAKFAPKQHVSVQDECLTAFNEFRLSKGKTKYIIYKISDNKKDVVVDAVGHDQDYEVFREQLAASKDSQGRPAPRYAVYDVEYDLGGGEGKRSKIIFISWVPSDTPTLWSMIYASTREVLKNALNLSASIHADDKSDIEWKTVLSEASGGKAGK</sequence>
<dbReference type="SFLD" id="SFLDS00019">
    <property type="entry name" value="Glutathione_Transferase_(cytos"/>
    <property type="match status" value="1"/>
</dbReference>
<dbReference type="InterPro" id="IPR010987">
    <property type="entry name" value="Glutathione-S-Trfase_C-like"/>
</dbReference>
<dbReference type="SMART" id="SM00102">
    <property type="entry name" value="ADF"/>
    <property type="match status" value="1"/>
</dbReference>
<dbReference type="Gene3D" id="1.20.1050.10">
    <property type="match status" value="1"/>
</dbReference>
<dbReference type="PANTHER" id="PTHR43968:SF8">
    <property type="entry name" value="S-TRANSFERASE, PUTATIVE (AFU_ORTHOLOGUE AFUA_2G00590)-RELATED"/>
    <property type="match status" value="1"/>
</dbReference>
<dbReference type="GO" id="GO:0015629">
    <property type="term" value="C:actin cytoskeleton"/>
    <property type="evidence" value="ECO:0007669"/>
    <property type="project" value="InterPro"/>
</dbReference>
<dbReference type="CDD" id="cd00570">
    <property type="entry name" value="GST_N_family"/>
    <property type="match status" value="1"/>
</dbReference>
<dbReference type="EMBL" id="MNBE01000183">
    <property type="protein sequence ID" value="OKP12619.1"/>
    <property type="molecule type" value="Genomic_DNA"/>
</dbReference>
<feature type="domain" description="GST N-terminal" evidence="6">
    <location>
        <begin position="4"/>
        <end position="83"/>
    </location>
</feature>
<comment type="caution">
    <text evidence="9">The sequence shown here is derived from an EMBL/GenBank/DDBJ whole genome shotgun (WGS) entry which is preliminary data.</text>
</comment>
<dbReference type="PANTHER" id="PTHR43968">
    <property type="match status" value="1"/>
</dbReference>
<evidence type="ECO:0000259" key="8">
    <source>
        <dbReference type="PROSITE" id="PS51263"/>
    </source>
</evidence>
<evidence type="ECO:0000256" key="5">
    <source>
        <dbReference type="ARBA" id="ARBA00032427"/>
    </source>
</evidence>
<dbReference type="SUPFAM" id="SSF55753">
    <property type="entry name" value="Actin depolymerizing proteins"/>
    <property type="match status" value="1"/>
</dbReference>
<dbReference type="SUPFAM" id="SSF52833">
    <property type="entry name" value="Thioredoxin-like"/>
    <property type="match status" value="1"/>
</dbReference>
<gene>
    <name evidence="9" type="ORF">PENSUB_1712</name>
</gene>
<dbReference type="Pfam" id="PF00241">
    <property type="entry name" value="Cofilin_ADF"/>
    <property type="match status" value="1"/>
</dbReference>
<name>A0A1Q5UJL0_9EURO</name>
<dbReference type="GO" id="GO:0030042">
    <property type="term" value="P:actin filament depolymerization"/>
    <property type="evidence" value="ECO:0007669"/>
    <property type="project" value="InterPro"/>
</dbReference>
<dbReference type="InterPro" id="IPR036249">
    <property type="entry name" value="Thioredoxin-like_sf"/>
</dbReference>
<dbReference type="PROSITE" id="PS50404">
    <property type="entry name" value="GST_NTER"/>
    <property type="match status" value="1"/>
</dbReference>
<dbReference type="Proteomes" id="UP000186955">
    <property type="component" value="Unassembled WGS sequence"/>
</dbReference>
<comment type="subcellular location">
    <subcellularLocation>
        <location evidence="1">Nucleus matrix</location>
    </subcellularLocation>
</comment>
<dbReference type="Pfam" id="PF13409">
    <property type="entry name" value="GST_N_2"/>
    <property type="match status" value="1"/>
</dbReference>
<dbReference type="STRING" id="1316194.A0A1Q5UJL0"/>
<dbReference type="InterPro" id="IPR029006">
    <property type="entry name" value="ADF-H/Gelsolin-like_dom_sf"/>
</dbReference>
<comment type="similarity">
    <text evidence="2">Belongs to the actin-binding proteins ADF family.</text>
</comment>
<dbReference type="SFLD" id="SFLDG00358">
    <property type="entry name" value="Main_(cytGST)"/>
    <property type="match status" value="1"/>
</dbReference>
<reference evidence="9 10" key="1">
    <citation type="submission" date="2016-10" db="EMBL/GenBank/DDBJ databases">
        <title>Genome sequence of the ascomycete fungus Penicillium subrubescens.</title>
        <authorList>
            <person name="De Vries R.P."/>
            <person name="Peng M."/>
            <person name="Dilokpimol A."/>
            <person name="Hilden K."/>
            <person name="Makela M.R."/>
            <person name="Grigoriev I."/>
            <person name="Riley R."/>
            <person name="Granchi Z."/>
        </authorList>
    </citation>
    <scope>NUCLEOTIDE SEQUENCE [LARGE SCALE GENOMIC DNA]</scope>
    <source>
        <strain evidence="9 10">CBS 132785</strain>
    </source>
</reference>
<keyword evidence="10" id="KW-1185">Reference proteome</keyword>
<dbReference type="InterPro" id="IPR004045">
    <property type="entry name" value="Glutathione_S-Trfase_N"/>
</dbReference>
<feature type="domain" description="ADF-H" evidence="8">
    <location>
        <begin position="234"/>
        <end position="375"/>
    </location>
</feature>
<keyword evidence="4" id="KW-0009">Actin-binding</keyword>
<evidence type="ECO:0000313" key="10">
    <source>
        <dbReference type="Proteomes" id="UP000186955"/>
    </source>
</evidence>
<protein>
    <recommendedName>
        <fullName evidence="3">Cofilin</fullName>
    </recommendedName>
    <alternativeName>
        <fullName evidence="5">Actin-depolymerizing factor 1</fullName>
    </alternativeName>
</protein>
<dbReference type="InterPro" id="IPR002108">
    <property type="entry name" value="ADF-H"/>
</dbReference>
<dbReference type="InterPro" id="IPR017904">
    <property type="entry name" value="ADF/Cofilin"/>
</dbReference>
<dbReference type="PROSITE" id="PS51354">
    <property type="entry name" value="GLUTAREDOXIN_2"/>
    <property type="match status" value="1"/>
</dbReference>
<evidence type="ECO:0000259" key="7">
    <source>
        <dbReference type="PROSITE" id="PS50405"/>
    </source>
</evidence>
<dbReference type="Gene3D" id="3.40.20.10">
    <property type="entry name" value="Severin"/>
    <property type="match status" value="1"/>
</dbReference>
<evidence type="ECO:0000256" key="2">
    <source>
        <dbReference type="ARBA" id="ARBA00006844"/>
    </source>
</evidence>
<feature type="domain" description="GST C-terminal" evidence="7">
    <location>
        <begin position="88"/>
        <end position="231"/>
    </location>
</feature>
<evidence type="ECO:0000313" key="9">
    <source>
        <dbReference type="EMBL" id="OKP12619.1"/>
    </source>
</evidence>
<proteinExistence type="inferred from homology"/>
<dbReference type="InterPro" id="IPR036282">
    <property type="entry name" value="Glutathione-S-Trfase_C_sf"/>
</dbReference>
<dbReference type="InterPro" id="IPR050983">
    <property type="entry name" value="GST_Omega/HSP26"/>
</dbReference>
<dbReference type="CDD" id="cd00299">
    <property type="entry name" value="GST_C_family"/>
    <property type="match status" value="1"/>
</dbReference>
<dbReference type="PROSITE" id="PS51263">
    <property type="entry name" value="ADF_H"/>
    <property type="match status" value="1"/>
</dbReference>
<dbReference type="GO" id="GO:0016363">
    <property type="term" value="C:nuclear matrix"/>
    <property type="evidence" value="ECO:0007669"/>
    <property type="project" value="UniProtKB-SubCell"/>
</dbReference>
<dbReference type="SUPFAM" id="SSF47616">
    <property type="entry name" value="GST C-terminal domain-like"/>
    <property type="match status" value="1"/>
</dbReference>
<dbReference type="GO" id="GO:0005737">
    <property type="term" value="C:cytoplasm"/>
    <property type="evidence" value="ECO:0007669"/>
    <property type="project" value="TreeGrafter"/>
</dbReference>